<feature type="signal peptide" evidence="2">
    <location>
        <begin position="1"/>
        <end position="21"/>
    </location>
</feature>
<gene>
    <name evidence="3" type="ORF">NWE54_07445</name>
</gene>
<accession>A0A9E8CTC5</accession>
<name>A0A9E8CTC5_9HYPH</name>
<reference evidence="3" key="1">
    <citation type="submission" date="2022-08" db="EMBL/GenBank/DDBJ databases">
        <title>Complete Genome Sequences of 2 Bosea sp. soil isolates.</title>
        <authorList>
            <person name="Alvarez Arevalo M."/>
            <person name="Sterndorff E.B."/>
            <person name="Faurdal D."/>
            <person name="Joergensen T.S."/>
            <person name="Weber T."/>
        </authorList>
    </citation>
    <scope>NUCLEOTIDE SEQUENCE</scope>
    <source>
        <strain evidence="3">NBC_00436</strain>
    </source>
</reference>
<evidence type="ECO:0000256" key="2">
    <source>
        <dbReference type="SAM" id="SignalP"/>
    </source>
</evidence>
<protein>
    <submittedName>
        <fullName evidence="3">Uncharacterized protein</fullName>
    </submittedName>
</protein>
<evidence type="ECO:0000313" key="3">
    <source>
        <dbReference type="EMBL" id="UZF88616.1"/>
    </source>
</evidence>
<dbReference type="AlphaFoldDB" id="A0A9E8CTC5"/>
<dbReference type="EMBL" id="CP102774">
    <property type="protein sequence ID" value="UZF88616.1"/>
    <property type="molecule type" value="Genomic_DNA"/>
</dbReference>
<sequence length="359" mass="38066">MLSRTALVISLGLLASQAAQANCRPGAGLYDPCWDFNKPGAAKQEQETKQVRNSGVPIPGPSGPEGQFVAGPIVPMGANVPAGAADDLFGLRLGAKFDDVKPILEKRITLVPEKPMELGGALLPGTKIGPVVNEHGQPIYENFREVWSEIFKGQSICGGGNCSANANGRRGTSAVLFRRALEATNSPAGGPLENYYLSFSTPASGHQLMVVTYIGRFGATSQPLIEDWLDAVGKKFGGKPVKHRAGEAYVVFDGGRQILNTADLFPGFGRQPRCASFTDESVEAFSQPISMVNQVKVPPCGLSVKLSWSPGISERHASSVSVRLIDAQRFVANVKQDVAFTTSSESSRLQGATAGKPQL</sequence>
<feature type="region of interest" description="Disordered" evidence="1">
    <location>
        <begin position="40"/>
        <end position="62"/>
    </location>
</feature>
<evidence type="ECO:0000256" key="1">
    <source>
        <dbReference type="SAM" id="MobiDB-lite"/>
    </source>
</evidence>
<feature type="chain" id="PRO_5039155948" evidence="2">
    <location>
        <begin position="22"/>
        <end position="359"/>
    </location>
</feature>
<organism evidence="3">
    <name type="scientific">Bosea sp. NBC_00436</name>
    <dbReference type="NCBI Taxonomy" id="2969620"/>
    <lineage>
        <taxon>Bacteria</taxon>
        <taxon>Pseudomonadati</taxon>
        <taxon>Pseudomonadota</taxon>
        <taxon>Alphaproteobacteria</taxon>
        <taxon>Hyphomicrobiales</taxon>
        <taxon>Boseaceae</taxon>
        <taxon>Bosea</taxon>
    </lineage>
</organism>
<keyword evidence="2" id="KW-0732">Signal</keyword>
<proteinExistence type="predicted"/>